<accession>A0ABD3AVA4</accession>
<keyword evidence="5" id="KW-0732">Signal</keyword>
<dbReference type="PANTHER" id="PTHR48059:SF30">
    <property type="entry name" value="OS06G0587000 PROTEIN"/>
    <property type="match status" value="1"/>
</dbReference>
<comment type="similarity">
    <text evidence="10">Belongs to the polygalacturonase-inhibiting protein family.</text>
</comment>
<evidence type="ECO:0000256" key="1">
    <source>
        <dbReference type="ARBA" id="ARBA00004196"/>
    </source>
</evidence>
<proteinExistence type="inferred from homology"/>
<evidence type="ECO:0000256" key="4">
    <source>
        <dbReference type="ARBA" id="ARBA00022692"/>
    </source>
</evidence>
<evidence type="ECO:0000256" key="9">
    <source>
        <dbReference type="ARBA" id="ARBA00023180"/>
    </source>
</evidence>
<dbReference type="InterPro" id="IPR001611">
    <property type="entry name" value="Leu-rich_rpt"/>
</dbReference>
<dbReference type="EMBL" id="JBJUIK010000002">
    <property type="protein sequence ID" value="KAL3535154.1"/>
    <property type="molecule type" value="Genomic_DNA"/>
</dbReference>
<dbReference type="Pfam" id="PF08263">
    <property type="entry name" value="LRRNT_2"/>
    <property type="match status" value="1"/>
</dbReference>
<evidence type="ECO:0000256" key="5">
    <source>
        <dbReference type="ARBA" id="ARBA00022729"/>
    </source>
</evidence>
<dbReference type="AlphaFoldDB" id="A0ABD3AVA4"/>
<dbReference type="InterPro" id="IPR032675">
    <property type="entry name" value="LRR_dom_sf"/>
</dbReference>
<dbReference type="Gene3D" id="3.80.10.10">
    <property type="entry name" value="Ribonuclease Inhibitor"/>
    <property type="match status" value="2"/>
</dbReference>
<dbReference type="InterPro" id="IPR051848">
    <property type="entry name" value="PGIP"/>
</dbReference>
<dbReference type="Proteomes" id="UP001630127">
    <property type="component" value="Unassembled WGS sequence"/>
</dbReference>
<keyword evidence="13" id="KW-1185">Reference proteome</keyword>
<reference evidence="12 13" key="1">
    <citation type="submission" date="2024-11" db="EMBL/GenBank/DDBJ databases">
        <title>A near-complete genome assembly of Cinchona calisaya.</title>
        <authorList>
            <person name="Lian D.C."/>
            <person name="Zhao X.W."/>
            <person name="Wei L."/>
        </authorList>
    </citation>
    <scope>NUCLEOTIDE SEQUENCE [LARGE SCALE GENOMIC DNA]</scope>
    <source>
        <tissue evidence="12">Nenye</tissue>
    </source>
</reference>
<name>A0ABD3AVA4_9GENT</name>
<dbReference type="GO" id="GO:0006952">
    <property type="term" value="P:defense response"/>
    <property type="evidence" value="ECO:0007669"/>
    <property type="project" value="UniProtKB-ARBA"/>
</dbReference>
<gene>
    <name evidence="12" type="ORF">ACH5RR_003615</name>
</gene>
<dbReference type="InterPro" id="IPR003591">
    <property type="entry name" value="Leu-rich_rpt_typical-subtyp"/>
</dbReference>
<dbReference type="GO" id="GO:0051707">
    <property type="term" value="P:response to other organism"/>
    <property type="evidence" value="ECO:0007669"/>
    <property type="project" value="UniProtKB-ARBA"/>
</dbReference>
<keyword evidence="3" id="KW-0433">Leucine-rich repeat</keyword>
<protein>
    <recommendedName>
        <fullName evidence="11">Leucine-rich repeat-containing N-terminal plant-type domain-containing protein</fullName>
    </recommendedName>
</protein>
<evidence type="ECO:0000256" key="3">
    <source>
        <dbReference type="ARBA" id="ARBA00022614"/>
    </source>
</evidence>
<dbReference type="InterPro" id="IPR013210">
    <property type="entry name" value="LRR_N_plant-typ"/>
</dbReference>
<keyword evidence="4" id="KW-0812">Transmembrane</keyword>
<comment type="caution">
    <text evidence="12">The sequence shown here is derived from an EMBL/GenBank/DDBJ whole genome shotgun (WGS) entry which is preliminary data.</text>
</comment>
<dbReference type="FunFam" id="3.80.10.10:FF:000041">
    <property type="entry name" value="LRR receptor-like serine/threonine-protein kinase ERECTA"/>
    <property type="match status" value="2"/>
</dbReference>
<evidence type="ECO:0000256" key="2">
    <source>
        <dbReference type="ARBA" id="ARBA00004370"/>
    </source>
</evidence>
<feature type="domain" description="Leucine-rich repeat-containing N-terminal plant-type" evidence="11">
    <location>
        <begin position="32"/>
        <end position="72"/>
    </location>
</feature>
<dbReference type="PANTHER" id="PTHR48059">
    <property type="entry name" value="POLYGALACTURONASE INHIBITOR 1"/>
    <property type="match status" value="1"/>
</dbReference>
<evidence type="ECO:0000256" key="10">
    <source>
        <dbReference type="ARBA" id="ARBA00038043"/>
    </source>
</evidence>
<dbReference type="SUPFAM" id="SSF52058">
    <property type="entry name" value="L domain-like"/>
    <property type="match status" value="1"/>
</dbReference>
<dbReference type="SMART" id="SM00369">
    <property type="entry name" value="LRR_TYP"/>
    <property type="match status" value="3"/>
</dbReference>
<comment type="subcellular location">
    <subcellularLocation>
        <location evidence="1">Cell envelope</location>
    </subcellularLocation>
    <subcellularLocation>
        <location evidence="2">Membrane</location>
    </subcellularLocation>
</comment>
<evidence type="ECO:0000259" key="11">
    <source>
        <dbReference type="Pfam" id="PF08263"/>
    </source>
</evidence>
<evidence type="ECO:0000313" key="13">
    <source>
        <dbReference type="Proteomes" id="UP001630127"/>
    </source>
</evidence>
<evidence type="ECO:0000313" key="12">
    <source>
        <dbReference type="EMBL" id="KAL3535154.1"/>
    </source>
</evidence>
<evidence type="ECO:0000256" key="8">
    <source>
        <dbReference type="ARBA" id="ARBA00023136"/>
    </source>
</evidence>
<dbReference type="Pfam" id="PF00560">
    <property type="entry name" value="LRR_1"/>
    <property type="match status" value="6"/>
</dbReference>
<keyword evidence="7" id="KW-1133">Transmembrane helix</keyword>
<dbReference type="GO" id="GO:0016020">
    <property type="term" value="C:membrane"/>
    <property type="evidence" value="ECO:0007669"/>
    <property type="project" value="UniProtKB-SubCell"/>
</dbReference>
<evidence type="ECO:0000256" key="6">
    <source>
        <dbReference type="ARBA" id="ARBA00022737"/>
    </source>
</evidence>
<evidence type="ECO:0000256" key="7">
    <source>
        <dbReference type="ARBA" id="ARBA00022989"/>
    </source>
</evidence>
<organism evidence="12 13">
    <name type="scientific">Cinchona calisaya</name>
    <dbReference type="NCBI Taxonomy" id="153742"/>
    <lineage>
        <taxon>Eukaryota</taxon>
        <taxon>Viridiplantae</taxon>
        <taxon>Streptophyta</taxon>
        <taxon>Embryophyta</taxon>
        <taxon>Tracheophyta</taxon>
        <taxon>Spermatophyta</taxon>
        <taxon>Magnoliopsida</taxon>
        <taxon>eudicotyledons</taxon>
        <taxon>Gunneridae</taxon>
        <taxon>Pentapetalae</taxon>
        <taxon>asterids</taxon>
        <taxon>lamiids</taxon>
        <taxon>Gentianales</taxon>
        <taxon>Rubiaceae</taxon>
        <taxon>Cinchonoideae</taxon>
        <taxon>Cinchoneae</taxon>
        <taxon>Cinchona</taxon>
    </lineage>
</organism>
<keyword evidence="8" id="KW-0472">Membrane</keyword>
<sequence length="281" mass="31234">MGSYCEFSRYDLLFLIILFYFVVSGENSIQLASDQASLLAFKAGIVVNPKHALETWNAHGARVCNWLGVHCNKRIGRVVEWLFSTWYHFPSLSNLSSLKILDLSNNSFEGFIPQELGTLFQLQRISLAYNLLEGNIPSQFGSQHQLLYVDLGSNKLTGEILLQFLCNGSFEVEYIDLSNNSLSANLTCLQELELAGNQLGGELSSIIGHLSYNLLKIRLDDNNIHGRIPAEISNLVNLNNLNLSNNFLNGSIPAELFQMQKLESLNLANNSLSGSIPSEFG</sequence>
<keyword evidence="9" id="KW-0325">Glycoprotein</keyword>
<keyword evidence="6" id="KW-0677">Repeat</keyword>